<gene>
    <name evidence="1" type="ORF">EHQ17_06230</name>
</gene>
<accession>A0A5F1YDE0</accession>
<dbReference type="AlphaFoldDB" id="A0A5F1YDE0"/>
<comment type="caution">
    <text evidence="1">The sequence shown here is derived from an EMBL/GenBank/DDBJ whole genome shotgun (WGS) entry which is preliminary data.</text>
</comment>
<name>A0A5F1YDE0_9LEPT</name>
<dbReference type="EMBL" id="RQFA01000028">
    <property type="protein sequence ID" value="TGK35523.1"/>
    <property type="molecule type" value="Genomic_DNA"/>
</dbReference>
<evidence type="ECO:0008006" key="3">
    <source>
        <dbReference type="Google" id="ProtNLM"/>
    </source>
</evidence>
<evidence type="ECO:0000313" key="2">
    <source>
        <dbReference type="Proteomes" id="UP000298277"/>
    </source>
</evidence>
<dbReference type="OrthoDB" id="344782at2"/>
<proteinExistence type="predicted"/>
<dbReference type="PROSITE" id="PS51257">
    <property type="entry name" value="PROKAR_LIPOPROTEIN"/>
    <property type="match status" value="1"/>
</dbReference>
<organism evidence="1 2">
    <name type="scientific">Leptospira gomenensis</name>
    <dbReference type="NCBI Taxonomy" id="2484974"/>
    <lineage>
        <taxon>Bacteria</taxon>
        <taxon>Pseudomonadati</taxon>
        <taxon>Spirochaetota</taxon>
        <taxon>Spirochaetia</taxon>
        <taxon>Leptospirales</taxon>
        <taxon>Leptospiraceae</taxon>
        <taxon>Leptospira</taxon>
    </lineage>
</organism>
<evidence type="ECO:0000313" key="1">
    <source>
        <dbReference type="EMBL" id="TGK35523.1"/>
    </source>
</evidence>
<dbReference type="Proteomes" id="UP000298277">
    <property type="component" value="Unassembled WGS sequence"/>
</dbReference>
<protein>
    <recommendedName>
        <fullName evidence="3">Lipoprotein</fullName>
    </recommendedName>
</protein>
<reference evidence="1" key="1">
    <citation type="journal article" date="2019" name="PLoS Negl. Trop. Dis.">
        <title>Revisiting the worldwide diversity of Leptospira species in the environment.</title>
        <authorList>
            <person name="Vincent A.T."/>
            <person name="Schiettekatte O."/>
            <person name="Bourhy P."/>
            <person name="Veyrier F.J."/>
            <person name="Picardeau M."/>
        </authorList>
    </citation>
    <scope>NUCLEOTIDE SEQUENCE [LARGE SCALE GENOMIC DNA]</scope>
    <source>
        <strain evidence="1">201800299</strain>
    </source>
</reference>
<keyword evidence="2" id="KW-1185">Reference proteome</keyword>
<sequence length="160" mass="17863">MKKRNLPIVWIATICCIYSLGIGCKQDPIEYNNKIMDVLNGSIADMDALNAAMEKEDYSGAENLRKAWETKLNQSVETLKSIGDFKGDAAFKNAGIQGLEIYRNVATQDYKRLIELRSLGDKANVTEADRLLDQINQNFEKAANLLNTASDAFAKEHTTQ</sequence>
<dbReference type="NCBIfam" id="NF038294">
    <property type="entry name" value="lipo_LIC11966"/>
    <property type="match status" value="1"/>
</dbReference>
<dbReference type="RefSeq" id="WP_135592504.1">
    <property type="nucleotide sequence ID" value="NZ_RQEZ01000107.1"/>
</dbReference>